<reference evidence="2 3" key="1">
    <citation type="submission" date="2024-10" db="EMBL/GenBank/DDBJ databases">
        <title>Updated reference genomes for cyclostephanoid diatoms.</title>
        <authorList>
            <person name="Roberts W.R."/>
            <person name="Alverson A.J."/>
        </authorList>
    </citation>
    <scope>NUCLEOTIDE SEQUENCE [LARGE SCALE GENOMIC DNA]</scope>
    <source>
        <strain evidence="2 3">AJA232-27</strain>
    </source>
</reference>
<dbReference type="EMBL" id="JALLBG020000015">
    <property type="protein sequence ID" value="KAL3772171.1"/>
    <property type="molecule type" value="Genomic_DNA"/>
</dbReference>
<protein>
    <submittedName>
        <fullName evidence="2">Uncharacterized protein</fullName>
    </submittedName>
</protein>
<comment type="caution">
    <text evidence="2">The sequence shown here is derived from an EMBL/GenBank/DDBJ whole genome shotgun (WGS) entry which is preliminary data.</text>
</comment>
<evidence type="ECO:0000313" key="2">
    <source>
        <dbReference type="EMBL" id="KAL3772171.1"/>
    </source>
</evidence>
<name>A0ABD3N811_9STRA</name>
<feature type="signal peptide" evidence="1">
    <location>
        <begin position="1"/>
        <end position="25"/>
    </location>
</feature>
<accession>A0ABD3N811</accession>
<evidence type="ECO:0000256" key="1">
    <source>
        <dbReference type="SAM" id="SignalP"/>
    </source>
</evidence>
<feature type="chain" id="PRO_5044757985" evidence="1">
    <location>
        <begin position="26"/>
        <end position="137"/>
    </location>
</feature>
<proteinExistence type="predicted"/>
<evidence type="ECO:0000313" key="3">
    <source>
        <dbReference type="Proteomes" id="UP001530293"/>
    </source>
</evidence>
<dbReference type="AlphaFoldDB" id="A0ABD3N811"/>
<dbReference type="Proteomes" id="UP001530293">
    <property type="component" value="Unassembled WGS sequence"/>
</dbReference>
<sequence length="137" mass="14294">MKLLNFTTIVIATIAASTTLRTAQAAKACATADECKARSNALGIEDFYVGDYPSKGCFKKNDKAFFSEGTEDEMSATNLDGQQKRIWCEGDSSNDLIPMDQLLPIGGSESSAAGVSSFTAVVLAAASFVGVAAAHSL</sequence>
<keyword evidence="3" id="KW-1185">Reference proteome</keyword>
<gene>
    <name evidence="2" type="ORF">ACHAWU_008572</name>
</gene>
<keyword evidence="1" id="KW-0732">Signal</keyword>
<organism evidence="2 3">
    <name type="scientific">Discostella pseudostelligera</name>
    <dbReference type="NCBI Taxonomy" id="259834"/>
    <lineage>
        <taxon>Eukaryota</taxon>
        <taxon>Sar</taxon>
        <taxon>Stramenopiles</taxon>
        <taxon>Ochrophyta</taxon>
        <taxon>Bacillariophyta</taxon>
        <taxon>Coscinodiscophyceae</taxon>
        <taxon>Thalassiosirophycidae</taxon>
        <taxon>Stephanodiscales</taxon>
        <taxon>Stephanodiscaceae</taxon>
        <taxon>Discostella</taxon>
    </lineage>
</organism>